<sequence>MSGDYSPCASAHDAPTAWSTIDWSRHRNIVRKLQERIVKARQAGRHSKVQSLQWLLTHSYSARLLAVKQVTSSQGSRTSGVDHVRWATDTAKAKAVSSLKRRGYRPQPLKRIHIRKSNGKTRPLGIPTMKDRAMQALYLLALEPLAETTADVVSYGFRKKRCTQDAIEQCFTDLAKEKSPQWVLEGDIKGCFDHISHQWLIQNIPMDKRMLGKWLKCGFVFKQQLFPTNEGTPQGGIISPVLANMTLDGMQTLLSCFRPTTKDNRRYSPKVNLVRYADDFIITGRSRELLETEVLPRLKKFLEERGLVLSEEKTLITHIDQGFDFLGFNIRKYKGKLLTMPQKKKVNSFTQKVYKVIDSNKAVSQEMLINLLNPIISGWGNYYRHGVSSVVFNKADHRIFNKLLQWCYRRHKHKGKRWIINKYFHKSGNREWCFMLRQEDNVTRYSPKLKRLTDIKIVRHPKITNAANPFDPWWQPYFAKRQTQQMRASLSGRNSLLHIWIRQKHLCPLCKEPIDKERKWIVTELTRNGKRSKYLIHLECAHKS</sequence>
<dbReference type="InterPro" id="IPR013597">
    <property type="entry name" value="Mat_intron_G2"/>
</dbReference>
<keyword evidence="3" id="KW-0808">Transferase</keyword>
<dbReference type="PANTHER" id="PTHR34047">
    <property type="entry name" value="NUCLEAR INTRON MATURASE 1, MITOCHONDRIAL-RELATED"/>
    <property type="match status" value="1"/>
</dbReference>
<comment type="caution">
    <text evidence="3">The sequence shown here is derived from an EMBL/GenBank/DDBJ whole genome shotgun (WGS) entry which is preliminary data.</text>
</comment>
<dbReference type="AlphaFoldDB" id="A0A415MSL8"/>
<dbReference type="Pfam" id="PF00078">
    <property type="entry name" value="RVT_1"/>
    <property type="match status" value="1"/>
</dbReference>
<dbReference type="Pfam" id="PF13655">
    <property type="entry name" value="RVT_N"/>
    <property type="match status" value="1"/>
</dbReference>
<keyword evidence="3" id="KW-0548">Nucleotidyltransferase</keyword>
<dbReference type="CDD" id="cd01651">
    <property type="entry name" value="RT_G2_intron"/>
    <property type="match status" value="1"/>
</dbReference>
<dbReference type="GO" id="GO:0003964">
    <property type="term" value="F:RNA-directed DNA polymerase activity"/>
    <property type="evidence" value="ECO:0007669"/>
    <property type="project" value="UniProtKB-KW"/>
</dbReference>
<dbReference type="Pfam" id="PF08388">
    <property type="entry name" value="GIIM"/>
    <property type="match status" value="1"/>
</dbReference>
<comment type="similarity">
    <text evidence="1">Belongs to the bacterial reverse transcriptase family.</text>
</comment>
<dbReference type="NCBIfam" id="TIGR04416">
    <property type="entry name" value="group_II_RT_mat"/>
    <property type="match status" value="1"/>
</dbReference>
<feature type="domain" description="Reverse transcriptase" evidence="2">
    <location>
        <begin position="93"/>
        <end position="330"/>
    </location>
</feature>
<name>A0A415MSL8_9BACE</name>
<gene>
    <name evidence="3" type="primary">ltrA</name>
    <name evidence="3" type="ORF">DWZ95_24315</name>
</gene>
<dbReference type="PROSITE" id="PS50878">
    <property type="entry name" value="RT_POL"/>
    <property type="match status" value="1"/>
</dbReference>
<dbReference type="InterPro" id="IPR030931">
    <property type="entry name" value="Group_II_RT_mat"/>
</dbReference>
<dbReference type="InterPro" id="IPR000477">
    <property type="entry name" value="RT_dom"/>
</dbReference>
<keyword evidence="3" id="KW-0695">RNA-directed DNA polymerase</keyword>
<proteinExistence type="inferred from homology"/>
<dbReference type="EMBL" id="QRPE01000070">
    <property type="protein sequence ID" value="RHL83888.1"/>
    <property type="molecule type" value="Genomic_DNA"/>
</dbReference>
<dbReference type="PANTHER" id="PTHR34047:SF10">
    <property type="entry name" value="GROUP II INTRON-ASSOCIATED OPEN READING FRAME"/>
    <property type="match status" value="1"/>
</dbReference>
<dbReference type="SUPFAM" id="SSF56672">
    <property type="entry name" value="DNA/RNA polymerases"/>
    <property type="match status" value="1"/>
</dbReference>
<evidence type="ECO:0000256" key="1">
    <source>
        <dbReference type="ARBA" id="ARBA00034120"/>
    </source>
</evidence>
<dbReference type="Proteomes" id="UP000285013">
    <property type="component" value="Unassembled WGS sequence"/>
</dbReference>
<reference evidence="3 4" key="1">
    <citation type="submission" date="2018-08" db="EMBL/GenBank/DDBJ databases">
        <title>A genome reference for cultivated species of the human gut microbiota.</title>
        <authorList>
            <person name="Zou Y."/>
            <person name="Xue W."/>
            <person name="Luo G."/>
        </authorList>
    </citation>
    <scope>NUCLEOTIDE SEQUENCE [LARGE SCALE GENOMIC DNA]</scope>
    <source>
        <strain evidence="3 4">AF36-16BH</strain>
    </source>
</reference>
<dbReference type="InterPro" id="IPR025960">
    <property type="entry name" value="RVT_N"/>
</dbReference>
<evidence type="ECO:0000313" key="3">
    <source>
        <dbReference type="EMBL" id="RHL83888.1"/>
    </source>
</evidence>
<organism evidence="3 4">
    <name type="scientific">Bacteroides intestinalis</name>
    <dbReference type="NCBI Taxonomy" id="329854"/>
    <lineage>
        <taxon>Bacteria</taxon>
        <taxon>Pseudomonadati</taxon>
        <taxon>Bacteroidota</taxon>
        <taxon>Bacteroidia</taxon>
        <taxon>Bacteroidales</taxon>
        <taxon>Bacteroidaceae</taxon>
        <taxon>Bacteroides</taxon>
    </lineage>
</organism>
<evidence type="ECO:0000259" key="2">
    <source>
        <dbReference type="PROSITE" id="PS50878"/>
    </source>
</evidence>
<dbReference type="InterPro" id="IPR051083">
    <property type="entry name" value="GrpII_Intron_Splice-Mob/Def"/>
</dbReference>
<evidence type="ECO:0000313" key="4">
    <source>
        <dbReference type="Proteomes" id="UP000285013"/>
    </source>
</evidence>
<protein>
    <submittedName>
        <fullName evidence="3">Group II intron reverse transcriptase/maturase</fullName>
        <ecNumber evidence="3">2.7.7.49</ecNumber>
    </submittedName>
</protein>
<dbReference type="EC" id="2.7.7.49" evidence="3"/>
<dbReference type="InterPro" id="IPR043502">
    <property type="entry name" value="DNA/RNA_pol_sf"/>
</dbReference>
<accession>A0A415MSL8</accession>